<dbReference type="AlphaFoldDB" id="A0A2M8R5G8"/>
<name>A0A2M8R5G8_9BRAD</name>
<protein>
    <submittedName>
        <fullName evidence="1">Uncharacterized protein</fullName>
    </submittedName>
</protein>
<sequence>MLDYRRPGLLTYGTVDQLRALLFVGMVISLLGDQHDDRGRMVSSRFFAETERHMRKLLLVGAKDPTSAA</sequence>
<proteinExistence type="predicted"/>
<organism evidence="1 2">
    <name type="scientific">Bradyrhizobium forestalis</name>
    <dbReference type="NCBI Taxonomy" id="1419263"/>
    <lineage>
        <taxon>Bacteria</taxon>
        <taxon>Pseudomonadati</taxon>
        <taxon>Pseudomonadota</taxon>
        <taxon>Alphaproteobacteria</taxon>
        <taxon>Hyphomicrobiales</taxon>
        <taxon>Nitrobacteraceae</taxon>
        <taxon>Bradyrhizobium</taxon>
    </lineage>
</organism>
<evidence type="ECO:0000313" key="2">
    <source>
        <dbReference type="Proteomes" id="UP000231194"/>
    </source>
</evidence>
<dbReference type="Proteomes" id="UP000231194">
    <property type="component" value="Unassembled WGS sequence"/>
</dbReference>
<reference evidence="1 2" key="1">
    <citation type="submission" date="2017-11" db="EMBL/GenBank/DDBJ databases">
        <title>Bradyrhizobium forestalis sp. nov., an efficient nitrogen-fixing bacterium isolated from nodules of forest legume species in the Amazon.</title>
        <authorList>
            <person name="Costa E.M."/>
            <person name="Guimaraes A."/>
            <person name="Carvalho T.S."/>
            <person name="Rodrigues T.L."/>
            <person name="Ribeiro P.R.A."/>
            <person name="Lebbe L."/>
            <person name="Willems A."/>
            <person name="Moreira F.M.S."/>
        </authorList>
    </citation>
    <scope>NUCLEOTIDE SEQUENCE [LARGE SCALE GENOMIC DNA]</scope>
    <source>
        <strain evidence="1 2">INPA54B</strain>
    </source>
</reference>
<comment type="caution">
    <text evidence="1">The sequence shown here is derived from an EMBL/GenBank/DDBJ whole genome shotgun (WGS) entry which is preliminary data.</text>
</comment>
<accession>A0A2M8R5G8</accession>
<dbReference type="EMBL" id="PGVG01000019">
    <property type="protein sequence ID" value="PJG53067.1"/>
    <property type="molecule type" value="Genomic_DNA"/>
</dbReference>
<keyword evidence="2" id="KW-1185">Reference proteome</keyword>
<gene>
    <name evidence="1" type="ORF">CVM73_22015</name>
</gene>
<evidence type="ECO:0000313" key="1">
    <source>
        <dbReference type="EMBL" id="PJG53067.1"/>
    </source>
</evidence>